<feature type="transmembrane region" description="Helical" evidence="3">
    <location>
        <begin position="125"/>
        <end position="147"/>
    </location>
</feature>
<dbReference type="GO" id="GO:0005886">
    <property type="term" value="C:plasma membrane"/>
    <property type="evidence" value="ECO:0007669"/>
    <property type="project" value="TreeGrafter"/>
</dbReference>
<dbReference type="InterPro" id="IPR043128">
    <property type="entry name" value="Rev_trsase/Diguanyl_cyclase"/>
</dbReference>
<feature type="transmembrane region" description="Helical" evidence="3">
    <location>
        <begin position="214"/>
        <end position="235"/>
    </location>
</feature>
<dbReference type="EC" id="2.7.7.65" evidence="1"/>
<dbReference type="EMBL" id="CP008743">
    <property type="protein sequence ID" value="ARN84037.1"/>
    <property type="molecule type" value="Genomic_DNA"/>
</dbReference>
<keyword evidence="3" id="KW-0812">Transmembrane</keyword>
<keyword evidence="3" id="KW-1133">Transmembrane helix</keyword>
<feature type="transmembrane region" description="Helical" evidence="3">
    <location>
        <begin position="159"/>
        <end position="177"/>
    </location>
</feature>
<dbReference type="Gene3D" id="3.30.70.270">
    <property type="match status" value="1"/>
</dbReference>
<dbReference type="PROSITE" id="PS50887">
    <property type="entry name" value="GGDEF"/>
    <property type="match status" value="1"/>
</dbReference>
<comment type="catalytic activity">
    <reaction evidence="2">
        <text>2 GTP = 3',3'-c-di-GMP + 2 diphosphate</text>
        <dbReference type="Rhea" id="RHEA:24898"/>
        <dbReference type="ChEBI" id="CHEBI:33019"/>
        <dbReference type="ChEBI" id="CHEBI:37565"/>
        <dbReference type="ChEBI" id="CHEBI:58805"/>
        <dbReference type="EC" id="2.7.7.65"/>
    </reaction>
</comment>
<dbReference type="InterPro" id="IPR000160">
    <property type="entry name" value="GGDEF_dom"/>
</dbReference>
<reference evidence="5 6" key="1">
    <citation type="submission" date="2014-06" db="EMBL/GenBank/DDBJ databases">
        <title>The genome of the endonuclear symbiont Nucleicultrix amoebiphila.</title>
        <authorList>
            <person name="Schulz F."/>
            <person name="Horn M."/>
        </authorList>
    </citation>
    <scope>NUCLEOTIDE SEQUENCE [LARGE SCALE GENOMIC DNA]</scope>
    <source>
        <strain evidence="5 6">FS5</strain>
    </source>
</reference>
<dbReference type="GO" id="GO:0052621">
    <property type="term" value="F:diguanylate cyclase activity"/>
    <property type="evidence" value="ECO:0007669"/>
    <property type="project" value="UniProtKB-EC"/>
</dbReference>
<dbReference type="Pfam" id="PF17158">
    <property type="entry name" value="MASE4"/>
    <property type="match status" value="1"/>
</dbReference>
<evidence type="ECO:0000259" key="4">
    <source>
        <dbReference type="PROSITE" id="PS50887"/>
    </source>
</evidence>
<dbReference type="NCBIfam" id="TIGR00254">
    <property type="entry name" value="GGDEF"/>
    <property type="match status" value="1"/>
</dbReference>
<feature type="transmembrane region" description="Helical" evidence="3">
    <location>
        <begin position="189"/>
        <end position="208"/>
    </location>
</feature>
<name>A0A1W6N2H0_9PROT</name>
<dbReference type="Pfam" id="PF00990">
    <property type="entry name" value="GGDEF"/>
    <property type="match status" value="1"/>
</dbReference>
<evidence type="ECO:0000256" key="2">
    <source>
        <dbReference type="ARBA" id="ARBA00034247"/>
    </source>
</evidence>
<evidence type="ECO:0000313" key="6">
    <source>
        <dbReference type="Proteomes" id="UP000237351"/>
    </source>
</evidence>
<sequence>MVSAFASLISKIQGPVIPGFVVVCGISVFIISLQTAFLLYTQSNLELNKSVALLASGYFLISFLALYRIIFFPNAILPSYLVSEESQISSWMWTIWHIIFPIYIILYSLNFSFGQKISYKAYRWYFRLVPLISVVIILSVIFGEHLLPHIINGNNYSQSLYLDKIILIFSIGALFSLILKKGTYHRQDLWLLLATVTHSLDVFYGIVGEVRYSIGWYLGTINGLISSTIILGVFIHRIKKIAQTMKEENYRLRDMTETDVLTGIANRRKFNLIFKTLWTLALQQEKSICLIMIDIDHFKLYNDTLGHLEGDKCLMSVAQTLKTITKRQIDLTARIGGEEFVILLFGANEKEGLKYSEEARKAIENLKMPTPSTLHPYVTVSVGWGVITPDTTINPDWFIDKVDKALYQAKHKGRNTIVGVD</sequence>
<keyword evidence="3" id="KW-0472">Membrane</keyword>
<dbReference type="STRING" id="1414854.GQ61_00225"/>
<dbReference type="FunFam" id="3.30.70.270:FF:000001">
    <property type="entry name" value="Diguanylate cyclase domain protein"/>
    <property type="match status" value="1"/>
</dbReference>
<dbReference type="CDD" id="cd01949">
    <property type="entry name" value="GGDEF"/>
    <property type="match status" value="1"/>
</dbReference>
<dbReference type="PANTHER" id="PTHR45138:SF9">
    <property type="entry name" value="DIGUANYLATE CYCLASE DGCM-RELATED"/>
    <property type="match status" value="1"/>
</dbReference>
<dbReference type="PANTHER" id="PTHR45138">
    <property type="entry name" value="REGULATORY COMPONENTS OF SENSORY TRANSDUCTION SYSTEM"/>
    <property type="match status" value="1"/>
</dbReference>
<dbReference type="GO" id="GO:0043709">
    <property type="term" value="P:cell adhesion involved in single-species biofilm formation"/>
    <property type="evidence" value="ECO:0007669"/>
    <property type="project" value="TreeGrafter"/>
</dbReference>
<organism evidence="5 6">
    <name type="scientific">Candidatus Nucleicultrix amoebiphila FS5</name>
    <dbReference type="NCBI Taxonomy" id="1414854"/>
    <lineage>
        <taxon>Bacteria</taxon>
        <taxon>Pseudomonadati</taxon>
        <taxon>Pseudomonadota</taxon>
        <taxon>Alphaproteobacteria</taxon>
        <taxon>Holosporales</taxon>
        <taxon>Candidatus Nucleicultricaceae</taxon>
        <taxon>Candidatus Nucleicultrix</taxon>
    </lineage>
</organism>
<keyword evidence="6" id="KW-1185">Reference proteome</keyword>
<dbReference type="SMART" id="SM00267">
    <property type="entry name" value="GGDEF"/>
    <property type="match status" value="1"/>
</dbReference>
<feature type="transmembrane region" description="Helical" evidence="3">
    <location>
        <begin position="51"/>
        <end position="71"/>
    </location>
</feature>
<gene>
    <name evidence="5" type="ORF">GQ61_00225</name>
</gene>
<feature type="transmembrane region" description="Helical" evidence="3">
    <location>
        <begin position="20"/>
        <end position="39"/>
    </location>
</feature>
<dbReference type="KEGG" id="naf:GQ61_00225"/>
<dbReference type="Proteomes" id="UP000237351">
    <property type="component" value="Chromosome"/>
</dbReference>
<protein>
    <recommendedName>
        <fullName evidence="1">diguanylate cyclase</fullName>
        <ecNumber evidence="1">2.7.7.65</ecNumber>
    </recommendedName>
</protein>
<evidence type="ECO:0000256" key="3">
    <source>
        <dbReference type="SAM" id="Phobius"/>
    </source>
</evidence>
<feature type="transmembrane region" description="Helical" evidence="3">
    <location>
        <begin position="91"/>
        <end position="113"/>
    </location>
</feature>
<dbReference type="InterPro" id="IPR033424">
    <property type="entry name" value="MASE4"/>
</dbReference>
<dbReference type="SUPFAM" id="SSF55073">
    <property type="entry name" value="Nucleotide cyclase"/>
    <property type="match status" value="1"/>
</dbReference>
<dbReference type="GO" id="GO:1902201">
    <property type="term" value="P:negative regulation of bacterial-type flagellum-dependent cell motility"/>
    <property type="evidence" value="ECO:0007669"/>
    <property type="project" value="TreeGrafter"/>
</dbReference>
<evidence type="ECO:0000313" key="5">
    <source>
        <dbReference type="EMBL" id="ARN84037.1"/>
    </source>
</evidence>
<evidence type="ECO:0000256" key="1">
    <source>
        <dbReference type="ARBA" id="ARBA00012528"/>
    </source>
</evidence>
<proteinExistence type="predicted"/>
<accession>A0A1W6N2H0</accession>
<feature type="domain" description="GGDEF" evidence="4">
    <location>
        <begin position="286"/>
        <end position="421"/>
    </location>
</feature>
<dbReference type="InterPro" id="IPR050469">
    <property type="entry name" value="Diguanylate_Cyclase"/>
</dbReference>
<dbReference type="InterPro" id="IPR029787">
    <property type="entry name" value="Nucleotide_cyclase"/>
</dbReference>
<dbReference type="AlphaFoldDB" id="A0A1W6N2H0"/>